<evidence type="ECO:0008006" key="4">
    <source>
        <dbReference type="Google" id="ProtNLM"/>
    </source>
</evidence>
<dbReference type="Proteomes" id="UP000004217">
    <property type="component" value="Unassembled WGS sequence"/>
</dbReference>
<gene>
    <name evidence="2" type="ORF">SZN_01055</name>
</gene>
<evidence type="ECO:0000313" key="3">
    <source>
        <dbReference type="Proteomes" id="UP000004217"/>
    </source>
</evidence>
<proteinExistence type="predicted"/>
<dbReference type="RefSeq" id="WP_007490696.1">
    <property type="nucleotide sequence ID" value="NZ_AGBF01000001.1"/>
</dbReference>
<keyword evidence="3" id="KW-1185">Reference proteome</keyword>
<evidence type="ECO:0000313" key="2">
    <source>
        <dbReference type="EMBL" id="EGX61906.1"/>
    </source>
</evidence>
<organism evidence="2 3">
    <name type="scientific">Streptomyces zinciresistens K42</name>
    <dbReference type="NCBI Taxonomy" id="700597"/>
    <lineage>
        <taxon>Bacteria</taxon>
        <taxon>Bacillati</taxon>
        <taxon>Actinomycetota</taxon>
        <taxon>Actinomycetes</taxon>
        <taxon>Kitasatosporales</taxon>
        <taxon>Streptomycetaceae</taxon>
        <taxon>Streptomyces</taxon>
    </lineage>
</organism>
<dbReference type="InterPro" id="IPR011990">
    <property type="entry name" value="TPR-like_helical_dom_sf"/>
</dbReference>
<dbReference type="OrthoDB" id="3698213at2"/>
<dbReference type="SUPFAM" id="SSF48452">
    <property type="entry name" value="TPR-like"/>
    <property type="match status" value="1"/>
</dbReference>
<dbReference type="AlphaFoldDB" id="G2G410"/>
<dbReference type="Gene3D" id="1.25.40.10">
    <property type="entry name" value="Tetratricopeptide repeat domain"/>
    <property type="match status" value="1"/>
</dbReference>
<protein>
    <recommendedName>
        <fullName evidence="4">Transcriptional regulator</fullName>
    </recommendedName>
</protein>
<feature type="region of interest" description="Disordered" evidence="1">
    <location>
        <begin position="83"/>
        <end position="109"/>
    </location>
</feature>
<dbReference type="EMBL" id="AGBF01000001">
    <property type="protein sequence ID" value="EGX61906.1"/>
    <property type="molecule type" value="Genomic_DNA"/>
</dbReference>
<sequence>MRRATRFRQLVEENHWTVFATFSIHFQRAARDVARIDGDPRLAAVTVSSRSFDRWLAGDLKRMPWPPTCRVLEHLLGEPAVALFGPPTGEPPSTTDAATAEAGPGTPTPDFAPLLTLPGAAPPESAGPLPYLGALESFRHADRQLGAGHVYSSLQQYLQTSIAVDLFGPKGRSPEADVFLAAAVLTEMAGWMAHDLGRDTEASEHFRVAFGLAHATPETSVGANVLASTSHLALQLGDAGQALALARRGHERMATTEPIPVLTARLHAMEGRAHARIGDDVAAQRALETARAILEDASAVPPPHWIAPFDQAALASESALALRDLGMLSVATIEAERAVALRGENRARSRAFSQSALAELLVQSGDLEAACATGVQLVAACEPLGSSRVTEHLHALSRTLTPFRDVPQVRDVLEQLVQVNRRRSALLASFDARPGMGRHP</sequence>
<feature type="compositionally biased region" description="Low complexity" evidence="1">
    <location>
        <begin position="94"/>
        <end position="109"/>
    </location>
</feature>
<reference evidence="2 3" key="1">
    <citation type="submission" date="2011-08" db="EMBL/GenBank/DDBJ databases">
        <authorList>
            <person name="Lin Y."/>
            <person name="Hao X."/>
            <person name="Johnstone L."/>
            <person name="Miller S.J."/>
            <person name="Wei G."/>
            <person name="Rensing C."/>
        </authorList>
    </citation>
    <scope>NUCLEOTIDE SEQUENCE [LARGE SCALE GENOMIC DNA]</scope>
    <source>
        <strain evidence="2 3">K42</strain>
    </source>
</reference>
<accession>G2G410</accession>
<evidence type="ECO:0000256" key="1">
    <source>
        <dbReference type="SAM" id="MobiDB-lite"/>
    </source>
</evidence>
<name>G2G410_9ACTN</name>
<comment type="caution">
    <text evidence="2">The sequence shown here is derived from an EMBL/GenBank/DDBJ whole genome shotgun (WGS) entry which is preliminary data.</text>
</comment>